<keyword evidence="5" id="KW-1185">Reference proteome</keyword>
<evidence type="ECO:0000259" key="3">
    <source>
        <dbReference type="PROSITE" id="PS51294"/>
    </source>
</evidence>
<dbReference type="SUPFAM" id="SSF46689">
    <property type="entry name" value="Homeodomain-like"/>
    <property type="match status" value="1"/>
</dbReference>
<dbReference type="InterPro" id="IPR001005">
    <property type="entry name" value="SANT/Myb"/>
</dbReference>
<dbReference type="Proteomes" id="UP001345691">
    <property type="component" value="Unassembled WGS sequence"/>
</dbReference>
<feature type="region of interest" description="Disordered" evidence="1">
    <location>
        <begin position="533"/>
        <end position="554"/>
    </location>
</feature>
<sequence length="614" mass="67618">MNSTFKVAQSGCQLNIVPYTGPPPPKPKRVQAPPRREEIVEEYSLPDLPLDSVFDHVDDGLSPDRAADCGSISSVDVVRRGSVSPAQDLLGMDIDLPTETRVRDLSCEETVQVQLPSPVLELKPDLASRGLRKSSPTKEIHITKTEQDSRDVDEANHSRDGTTSAQSPQWNADGKDDGYGPNSNDEGPMDEDLVDEHCPKAHSAVEDLGSESPGSKKPGGKQQEPETLFDHVIEDFDISNSEFRTLVGQYRMKGRKEGALQSAKPRPEIVVPNRHVPSGQSNPKSSLLSQDSSKIKVPRSRPGSRTRAHSQIESSLPKRQRGHLRMGRPTTTRRSWQTSQETANAGMSHSDSDSSHNDTSDVDTADNVRKRPRARQLPKTPRASTASKRRERSGDYAHSASIGPRPKVKQYGMDGGALPQSSNVFQCNSTSAAYSTPALPKGDIVAAASTESTVVTGVLTDIASIEPLLKSPAAWGLADNPSSTRLISATIEPHTSEQWQLTATFARVPRVDKMLGDDLGFYVRDHSPCGDDDSSSLFSIHHESSEDESGNRTRSIRRGAWEEDEDNKLIRWRLRGEAWPWILKRFPNRTEGAVKSRWYVVLAPQQRSKQAKDR</sequence>
<organism evidence="4 5">
    <name type="scientific">Exophiala sideris</name>
    <dbReference type="NCBI Taxonomy" id="1016849"/>
    <lineage>
        <taxon>Eukaryota</taxon>
        <taxon>Fungi</taxon>
        <taxon>Dikarya</taxon>
        <taxon>Ascomycota</taxon>
        <taxon>Pezizomycotina</taxon>
        <taxon>Eurotiomycetes</taxon>
        <taxon>Chaetothyriomycetidae</taxon>
        <taxon>Chaetothyriales</taxon>
        <taxon>Herpotrichiellaceae</taxon>
        <taxon>Exophiala</taxon>
    </lineage>
</organism>
<feature type="compositionally biased region" description="Polar residues" evidence="1">
    <location>
        <begin position="329"/>
        <end position="347"/>
    </location>
</feature>
<proteinExistence type="predicted"/>
<protein>
    <recommendedName>
        <fullName evidence="6">Myb-like domain-containing protein</fullName>
    </recommendedName>
</protein>
<accession>A0ABR0IUF5</accession>
<dbReference type="PROSITE" id="PS50090">
    <property type="entry name" value="MYB_LIKE"/>
    <property type="match status" value="1"/>
</dbReference>
<name>A0ABR0IUF5_9EURO</name>
<feature type="region of interest" description="Disordered" evidence="1">
    <location>
        <begin position="254"/>
        <end position="415"/>
    </location>
</feature>
<dbReference type="PROSITE" id="PS51294">
    <property type="entry name" value="HTH_MYB"/>
    <property type="match status" value="1"/>
</dbReference>
<dbReference type="InterPro" id="IPR017930">
    <property type="entry name" value="Myb_dom"/>
</dbReference>
<gene>
    <name evidence="4" type="ORF">LTR69_011365</name>
</gene>
<feature type="compositionally biased region" description="Basic residues" evidence="1">
    <location>
        <begin position="296"/>
        <end position="308"/>
    </location>
</feature>
<feature type="compositionally biased region" description="Polar residues" evidence="1">
    <location>
        <begin position="278"/>
        <end position="292"/>
    </location>
</feature>
<dbReference type="InterPro" id="IPR009057">
    <property type="entry name" value="Homeodomain-like_sf"/>
</dbReference>
<feature type="compositionally biased region" description="Basic and acidic residues" evidence="1">
    <location>
        <begin position="136"/>
        <end position="160"/>
    </location>
</feature>
<reference evidence="4 5" key="1">
    <citation type="submission" date="2023-08" db="EMBL/GenBank/DDBJ databases">
        <title>Black Yeasts Isolated from many extreme environments.</title>
        <authorList>
            <person name="Coleine C."/>
            <person name="Stajich J.E."/>
            <person name="Selbmann L."/>
        </authorList>
    </citation>
    <scope>NUCLEOTIDE SEQUENCE [LARGE SCALE GENOMIC DNA]</scope>
    <source>
        <strain evidence="4 5">CCFEE 6328</strain>
    </source>
</reference>
<feature type="domain" description="Myb-like" evidence="2">
    <location>
        <begin position="553"/>
        <end position="602"/>
    </location>
</feature>
<feature type="domain" description="HTH myb-type" evidence="3">
    <location>
        <begin position="553"/>
        <end position="606"/>
    </location>
</feature>
<feature type="region of interest" description="Disordered" evidence="1">
    <location>
        <begin position="126"/>
        <end position="230"/>
    </location>
</feature>
<feature type="compositionally biased region" description="Basic and acidic residues" evidence="1">
    <location>
        <begin position="350"/>
        <end position="359"/>
    </location>
</feature>
<dbReference type="Gene3D" id="1.10.10.60">
    <property type="entry name" value="Homeodomain-like"/>
    <property type="match status" value="1"/>
</dbReference>
<feature type="compositionally biased region" description="Basic and acidic residues" evidence="1">
    <location>
        <begin position="195"/>
        <end position="205"/>
    </location>
</feature>
<evidence type="ECO:0000313" key="4">
    <source>
        <dbReference type="EMBL" id="KAK5048451.1"/>
    </source>
</evidence>
<comment type="caution">
    <text evidence="4">The sequence shown here is derived from an EMBL/GenBank/DDBJ whole genome shotgun (WGS) entry which is preliminary data.</text>
</comment>
<evidence type="ECO:0000256" key="1">
    <source>
        <dbReference type="SAM" id="MobiDB-lite"/>
    </source>
</evidence>
<evidence type="ECO:0000259" key="2">
    <source>
        <dbReference type="PROSITE" id="PS50090"/>
    </source>
</evidence>
<evidence type="ECO:0008006" key="6">
    <source>
        <dbReference type="Google" id="ProtNLM"/>
    </source>
</evidence>
<dbReference type="CDD" id="cd00167">
    <property type="entry name" value="SANT"/>
    <property type="match status" value="1"/>
</dbReference>
<dbReference type="EMBL" id="JAVRRF010000057">
    <property type="protein sequence ID" value="KAK5048451.1"/>
    <property type="molecule type" value="Genomic_DNA"/>
</dbReference>
<feature type="compositionally biased region" description="Polar residues" evidence="1">
    <location>
        <begin position="161"/>
        <end position="170"/>
    </location>
</feature>
<evidence type="ECO:0000313" key="5">
    <source>
        <dbReference type="Proteomes" id="UP001345691"/>
    </source>
</evidence>
<feature type="compositionally biased region" description="Low complexity" evidence="1">
    <location>
        <begin position="210"/>
        <end position="222"/>
    </location>
</feature>